<accession>A0ACB0LH54</accession>
<comment type="caution">
    <text evidence="1">The sequence shown here is derived from an EMBL/GenBank/DDBJ whole genome shotgun (WGS) entry which is preliminary data.</text>
</comment>
<keyword evidence="2" id="KW-1185">Reference proteome</keyword>
<evidence type="ECO:0000313" key="2">
    <source>
        <dbReference type="Proteomes" id="UP001177021"/>
    </source>
</evidence>
<protein>
    <submittedName>
        <fullName evidence="1">Uncharacterized protein</fullName>
    </submittedName>
</protein>
<sequence length="77" mass="8289">MYIFLSKKNSITVVSVTEGAAKGTKAGMSFLQDLKTITPTNLEVSLNLKLLLPALCVCEIIYSSVLQNTLKSQASLP</sequence>
<reference evidence="1" key="1">
    <citation type="submission" date="2023-10" db="EMBL/GenBank/DDBJ databases">
        <authorList>
            <person name="Rodriguez Cubillos JULIANA M."/>
            <person name="De Vega J."/>
        </authorList>
    </citation>
    <scope>NUCLEOTIDE SEQUENCE</scope>
</reference>
<proteinExistence type="predicted"/>
<organism evidence="1 2">
    <name type="scientific">Trifolium pratense</name>
    <name type="common">Red clover</name>
    <dbReference type="NCBI Taxonomy" id="57577"/>
    <lineage>
        <taxon>Eukaryota</taxon>
        <taxon>Viridiplantae</taxon>
        <taxon>Streptophyta</taxon>
        <taxon>Embryophyta</taxon>
        <taxon>Tracheophyta</taxon>
        <taxon>Spermatophyta</taxon>
        <taxon>Magnoliopsida</taxon>
        <taxon>eudicotyledons</taxon>
        <taxon>Gunneridae</taxon>
        <taxon>Pentapetalae</taxon>
        <taxon>rosids</taxon>
        <taxon>fabids</taxon>
        <taxon>Fabales</taxon>
        <taxon>Fabaceae</taxon>
        <taxon>Papilionoideae</taxon>
        <taxon>50 kb inversion clade</taxon>
        <taxon>NPAAA clade</taxon>
        <taxon>Hologalegina</taxon>
        <taxon>IRL clade</taxon>
        <taxon>Trifolieae</taxon>
        <taxon>Trifolium</taxon>
    </lineage>
</organism>
<dbReference type="EMBL" id="CASHSV030000513">
    <property type="protein sequence ID" value="CAJ2668758.1"/>
    <property type="molecule type" value="Genomic_DNA"/>
</dbReference>
<gene>
    <name evidence="1" type="ORF">MILVUS5_LOCUS33101</name>
</gene>
<evidence type="ECO:0000313" key="1">
    <source>
        <dbReference type="EMBL" id="CAJ2668758.1"/>
    </source>
</evidence>
<dbReference type="Proteomes" id="UP001177021">
    <property type="component" value="Unassembled WGS sequence"/>
</dbReference>
<name>A0ACB0LH54_TRIPR</name>